<organism evidence="3 4">
    <name type="scientific">Ottowia pentelensis</name>
    <dbReference type="NCBI Taxonomy" id="511108"/>
    <lineage>
        <taxon>Bacteria</taxon>
        <taxon>Pseudomonadati</taxon>
        <taxon>Pseudomonadota</taxon>
        <taxon>Betaproteobacteria</taxon>
        <taxon>Burkholderiales</taxon>
        <taxon>Comamonadaceae</taxon>
        <taxon>Ottowia</taxon>
    </lineage>
</organism>
<feature type="signal peptide" evidence="1">
    <location>
        <begin position="1"/>
        <end position="25"/>
    </location>
</feature>
<dbReference type="InterPro" id="IPR014861">
    <property type="entry name" value="CNP1-like_dom"/>
</dbReference>
<protein>
    <submittedName>
        <fullName evidence="3">CNP1-like family protein</fullName>
    </submittedName>
</protein>
<evidence type="ECO:0000313" key="4">
    <source>
        <dbReference type="Proteomes" id="UP001589834"/>
    </source>
</evidence>
<feature type="chain" id="PRO_5047066615" evidence="1">
    <location>
        <begin position="26"/>
        <end position="174"/>
    </location>
</feature>
<feature type="domain" description="CNP1-like uncharacterised" evidence="2">
    <location>
        <begin position="32"/>
        <end position="166"/>
    </location>
</feature>
<dbReference type="RefSeq" id="WP_377482370.1">
    <property type="nucleotide sequence ID" value="NZ_JBHLTN010000017.1"/>
</dbReference>
<dbReference type="EMBL" id="JBHLTN010000017">
    <property type="protein sequence ID" value="MFC0592696.1"/>
    <property type="molecule type" value="Genomic_DNA"/>
</dbReference>
<keyword evidence="1" id="KW-0732">Signal</keyword>
<keyword evidence="4" id="KW-1185">Reference proteome</keyword>
<evidence type="ECO:0000256" key="1">
    <source>
        <dbReference type="SAM" id="SignalP"/>
    </source>
</evidence>
<evidence type="ECO:0000259" key="2">
    <source>
        <dbReference type="Pfam" id="PF08750"/>
    </source>
</evidence>
<gene>
    <name evidence="3" type="ORF">ACFFGG_09015</name>
</gene>
<proteinExistence type="predicted"/>
<dbReference type="Pfam" id="PF08750">
    <property type="entry name" value="CNP1"/>
    <property type="match status" value="1"/>
</dbReference>
<comment type="caution">
    <text evidence="3">The sequence shown here is derived from an EMBL/GenBank/DDBJ whole genome shotgun (WGS) entry which is preliminary data.</text>
</comment>
<dbReference type="Proteomes" id="UP001589834">
    <property type="component" value="Unassembled WGS sequence"/>
</dbReference>
<evidence type="ECO:0000313" key="3">
    <source>
        <dbReference type="EMBL" id="MFC0592696.1"/>
    </source>
</evidence>
<name>A0ABV6PS98_9BURK</name>
<accession>A0ABV6PS98</accession>
<sequence length="174" mass="18685">MTRAGTLARRLTGAALLALAVAAGAQNAEFDRADWKEDAPPPPPSYSLSHLIEIEMPRGSTVKLGVDPATISLNLETGIVRYVVVARGTSAVNATYEGIRCATAEYRVYARQVQGGAWTPSTESEWKPMLGQSNVVVRHPLQLARGGMCNGTTVPQSVTEIVRALKTGNEVLYY</sequence>
<reference evidence="3 4" key="1">
    <citation type="submission" date="2024-09" db="EMBL/GenBank/DDBJ databases">
        <authorList>
            <person name="Sun Q."/>
            <person name="Mori K."/>
        </authorList>
    </citation>
    <scope>NUCLEOTIDE SEQUENCE [LARGE SCALE GENOMIC DNA]</scope>
    <source>
        <strain evidence="3 4">NCAIM B.02336</strain>
    </source>
</reference>